<accession>A0A9X4ICL2</accession>
<proteinExistence type="predicted"/>
<name>A0A9X4ICL2_9NEIS</name>
<reference evidence="2" key="1">
    <citation type="submission" date="2022-10" db="EMBL/GenBank/DDBJ databases">
        <authorList>
            <person name="Boutroux M."/>
        </authorList>
    </citation>
    <scope>NUCLEOTIDE SEQUENCE</scope>
    <source>
        <strain evidence="2">51.81</strain>
    </source>
</reference>
<keyword evidence="4" id="KW-1185">Reference proteome</keyword>
<organism evidence="2">
    <name type="scientific">Neisseria leonii</name>
    <dbReference type="NCBI Taxonomy" id="2995413"/>
    <lineage>
        <taxon>Bacteria</taxon>
        <taxon>Pseudomonadati</taxon>
        <taxon>Pseudomonadota</taxon>
        <taxon>Betaproteobacteria</taxon>
        <taxon>Neisseriales</taxon>
        <taxon>Neisseriaceae</taxon>
        <taxon>Neisseria</taxon>
    </lineage>
</organism>
<gene>
    <name evidence="2" type="ORF">ORY91_000108</name>
    <name evidence="3" type="ORF">V9W64_10855</name>
</gene>
<protein>
    <submittedName>
        <fullName evidence="2">Uncharacterized protein</fullName>
    </submittedName>
</protein>
<evidence type="ECO:0000256" key="1">
    <source>
        <dbReference type="SAM" id="MobiDB-lite"/>
    </source>
</evidence>
<evidence type="ECO:0000313" key="4">
    <source>
        <dbReference type="Proteomes" id="UP001149607"/>
    </source>
</evidence>
<dbReference type="RefSeq" id="WP_274584088.1">
    <property type="nucleotide sequence ID" value="NZ_CP146598.1"/>
</dbReference>
<evidence type="ECO:0000313" key="2">
    <source>
        <dbReference type="EMBL" id="MDD9326741.1"/>
    </source>
</evidence>
<sequence>MAKKLVRTTHGFPFWDEHNRVYIDKTPVEVEVTPWLEAQLAAGLVAEAVQTASGTDAGKPAPARGRRSAG</sequence>
<dbReference type="AlphaFoldDB" id="A0A9X4ICL2"/>
<dbReference type="Proteomes" id="UP001149607">
    <property type="component" value="Chromosome"/>
</dbReference>
<dbReference type="EMBL" id="JAPQFL010000001">
    <property type="protein sequence ID" value="MDD9326741.1"/>
    <property type="molecule type" value="Genomic_DNA"/>
</dbReference>
<dbReference type="EMBL" id="CP146598">
    <property type="protein sequence ID" value="WWY03163.1"/>
    <property type="molecule type" value="Genomic_DNA"/>
</dbReference>
<reference evidence="3" key="2">
    <citation type="submission" date="2024-02" db="EMBL/GenBank/DDBJ databases">
        <title>Neisseria leonii sp. nov.</title>
        <authorList>
            <person name="Boutroux M."/>
            <person name="Favre-Rochex S."/>
            <person name="Gorgette O."/>
            <person name="Touak G."/>
            <person name="Muhle E."/>
            <person name="Chesneau O."/>
            <person name="Clermont D."/>
            <person name="Rahi P."/>
        </authorList>
    </citation>
    <scope>NUCLEOTIDE SEQUENCE</scope>
    <source>
        <strain evidence="3">51.81</strain>
    </source>
</reference>
<evidence type="ECO:0000313" key="3">
    <source>
        <dbReference type="EMBL" id="WWY03163.1"/>
    </source>
</evidence>
<feature type="region of interest" description="Disordered" evidence="1">
    <location>
        <begin position="51"/>
        <end position="70"/>
    </location>
</feature>